<dbReference type="GO" id="GO:0016887">
    <property type="term" value="F:ATP hydrolysis activity"/>
    <property type="evidence" value="ECO:0007669"/>
    <property type="project" value="InterPro"/>
</dbReference>
<dbReference type="PANTHER" id="PTHR43335:SF4">
    <property type="entry name" value="ABC TRANSPORTER, ATP-BINDING PROTEIN"/>
    <property type="match status" value="1"/>
</dbReference>
<name>A0A4Y3UPK4_9MICO</name>
<comment type="similarity">
    <text evidence="1">Belongs to the ABC transporter superfamily.</text>
</comment>
<evidence type="ECO:0000256" key="3">
    <source>
        <dbReference type="SAM" id="MobiDB-lite"/>
    </source>
</evidence>
<protein>
    <submittedName>
        <fullName evidence="5">Uncharacterized protein DUF222</fullName>
    </submittedName>
</protein>
<dbReference type="PANTHER" id="PTHR43335">
    <property type="entry name" value="ABC TRANSPORTER, ATP-BINDING PROTEIN"/>
    <property type="match status" value="1"/>
</dbReference>
<evidence type="ECO:0000259" key="4">
    <source>
        <dbReference type="PROSITE" id="PS50893"/>
    </source>
</evidence>
<dbReference type="GO" id="GO:0005524">
    <property type="term" value="F:ATP binding"/>
    <property type="evidence" value="ECO:0007669"/>
    <property type="project" value="InterPro"/>
</dbReference>
<reference evidence="5 6" key="1">
    <citation type="submission" date="2019-06" db="EMBL/GenBank/DDBJ databases">
        <title>Sequencing the genomes of 1000 actinobacteria strains.</title>
        <authorList>
            <person name="Klenk H.-P."/>
        </authorList>
    </citation>
    <scope>NUCLEOTIDE SEQUENCE [LARGE SCALE GENOMIC DNA]</scope>
    <source>
        <strain evidence="5 6">DSM 20427</strain>
    </source>
</reference>
<keyword evidence="2" id="KW-0813">Transport</keyword>
<organism evidence="5 6">
    <name type="scientific">Microbacterium lacticum</name>
    <dbReference type="NCBI Taxonomy" id="33885"/>
    <lineage>
        <taxon>Bacteria</taxon>
        <taxon>Bacillati</taxon>
        <taxon>Actinomycetota</taxon>
        <taxon>Actinomycetes</taxon>
        <taxon>Micrococcales</taxon>
        <taxon>Microbacteriaceae</taxon>
        <taxon>Microbacterium</taxon>
    </lineage>
</organism>
<evidence type="ECO:0000313" key="6">
    <source>
        <dbReference type="Proteomes" id="UP000319804"/>
    </source>
</evidence>
<dbReference type="AlphaFoldDB" id="A0A4Y3UPK4"/>
<gene>
    <name evidence="5" type="ORF">FHX68_0662</name>
</gene>
<dbReference type="CDD" id="cd00085">
    <property type="entry name" value="HNHc"/>
    <property type="match status" value="1"/>
</dbReference>
<proteinExistence type="inferred from homology"/>
<sequence length="271" mass="28067">MTSPLVASHLSKTYKGRAAVDDVSFAGRSGRVLGLLGKNGAGKTTTIKMLLDLVRPERGTAEINGRPYSTTVDAARHVGVALDDMSFLPGATVRFELGVWATTIGWRPRSSRSVDGTFGETHSFSRSLRGGRGGPAATVAGDRATPSDGGQLPTIGGHAPTLVVSVAESDLASGAGYAHADGCAQPVSGSVARHIACGGVIQRIVSRSNGRIVAIGTEERVFNRHQRRAIALRDGGCVIPGCATPAGWCEIHHVTEHARGGPTHTDNGTSC</sequence>
<evidence type="ECO:0000256" key="2">
    <source>
        <dbReference type="ARBA" id="ARBA00022448"/>
    </source>
</evidence>
<dbReference type="InterPro" id="IPR027417">
    <property type="entry name" value="P-loop_NTPase"/>
</dbReference>
<dbReference type="InterPro" id="IPR003439">
    <property type="entry name" value="ABC_transporter-like_ATP-bd"/>
</dbReference>
<dbReference type="Pfam" id="PF00005">
    <property type="entry name" value="ABC_tran"/>
    <property type="match status" value="1"/>
</dbReference>
<feature type="region of interest" description="Disordered" evidence="3">
    <location>
        <begin position="111"/>
        <end position="152"/>
    </location>
</feature>
<evidence type="ECO:0000256" key="1">
    <source>
        <dbReference type="ARBA" id="ARBA00005417"/>
    </source>
</evidence>
<accession>A0A4Y3UPK4</accession>
<comment type="caution">
    <text evidence="5">The sequence shown here is derived from an EMBL/GenBank/DDBJ whole genome shotgun (WGS) entry which is preliminary data.</text>
</comment>
<keyword evidence="6" id="KW-1185">Reference proteome</keyword>
<evidence type="ECO:0000313" key="5">
    <source>
        <dbReference type="EMBL" id="TQN00558.1"/>
    </source>
</evidence>
<dbReference type="InterPro" id="IPR003615">
    <property type="entry name" value="HNH_nuc"/>
</dbReference>
<dbReference type="Gene3D" id="3.40.50.300">
    <property type="entry name" value="P-loop containing nucleotide triphosphate hydrolases"/>
    <property type="match status" value="1"/>
</dbReference>
<feature type="domain" description="ABC transporter" evidence="4">
    <location>
        <begin position="5"/>
        <end position="234"/>
    </location>
</feature>
<dbReference type="RefSeq" id="WP_229661622.1">
    <property type="nucleotide sequence ID" value="NZ_BJNA01000059.1"/>
</dbReference>
<dbReference type="Proteomes" id="UP000319804">
    <property type="component" value="Unassembled WGS sequence"/>
</dbReference>
<dbReference type="SUPFAM" id="SSF52540">
    <property type="entry name" value="P-loop containing nucleoside triphosphate hydrolases"/>
    <property type="match status" value="1"/>
</dbReference>
<dbReference type="EMBL" id="VFPS01000001">
    <property type="protein sequence ID" value="TQN00558.1"/>
    <property type="molecule type" value="Genomic_DNA"/>
</dbReference>
<dbReference type="PROSITE" id="PS50893">
    <property type="entry name" value="ABC_TRANSPORTER_2"/>
    <property type="match status" value="1"/>
</dbReference>